<keyword evidence="2" id="KW-0378">Hydrolase</keyword>
<dbReference type="PANTHER" id="PTHR41286">
    <property type="entry name" value="HNH NUCLEASE YAJD-RELATED"/>
    <property type="match status" value="1"/>
</dbReference>
<dbReference type="GO" id="GO:0004519">
    <property type="term" value="F:endonuclease activity"/>
    <property type="evidence" value="ECO:0007669"/>
    <property type="project" value="UniProtKB-KW"/>
</dbReference>
<dbReference type="GO" id="GO:0008270">
    <property type="term" value="F:zinc ion binding"/>
    <property type="evidence" value="ECO:0007669"/>
    <property type="project" value="InterPro"/>
</dbReference>
<dbReference type="RefSeq" id="WP_036640233.1">
    <property type="nucleotide sequence ID" value="NZ_JFZB01000054.1"/>
</dbReference>
<proteinExistence type="inferred from homology"/>
<dbReference type="Proteomes" id="UP000028824">
    <property type="component" value="Unassembled WGS sequence"/>
</dbReference>
<evidence type="ECO:0000313" key="6">
    <source>
        <dbReference type="EMBL" id="KFI24338.1"/>
    </source>
</evidence>
<keyword evidence="7" id="KW-1185">Reference proteome</keyword>
<dbReference type="eggNOG" id="COG1403">
    <property type="taxonomic scope" value="Bacteria"/>
</dbReference>
<dbReference type="InterPro" id="IPR002711">
    <property type="entry name" value="HNH"/>
</dbReference>
<name>A0A086XQN8_9RHOB</name>
<comment type="similarity">
    <text evidence="3">Belongs to the HNH nuclease family.</text>
</comment>
<organism evidence="6 7">
    <name type="scientific">Paenirhodobacter enshiensis</name>
    <dbReference type="NCBI Taxonomy" id="1105367"/>
    <lineage>
        <taxon>Bacteria</taxon>
        <taxon>Pseudomonadati</taxon>
        <taxon>Pseudomonadota</taxon>
        <taxon>Alphaproteobacteria</taxon>
        <taxon>Rhodobacterales</taxon>
        <taxon>Rhodobacter group</taxon>
        <taxon>Paenirhodobacter</taxon>
    </lineage>
</organism>
<dbReference type="EMBL" id="JFZB01000054">
    <property type="protein sequence ID" value="KFI24338.1"/>
    <property type="molecule type" value="Genomic_DNA"/>
</dbReference>
<protein>
    <recommendedName>
        <fullName evidence="4">Putative HNH nuclease YajD</fullName>
    </recommendedName>
</protein>
<evidence type="ECO:0000259" key="5">
    <source>
        <dbReference type="SMART" id="SM00507"/>
    </source>
</evidence>
<dbReference type="SMART" id="SM00507">
    <property type="entry name" value="HNHc"/>
    <property type="match status" value="1"/>
</dbReference>
<feature type="domain" description="HNH nuclease" evidence="5">
    <location>
        <begin position="59"/>
        <end position="114"/>
    </location>
</feature>
<dbReference type="PANTHER" id="PTHR41286:SF1">
    <property type="entry name" value="HNH NUCLEASE YAJD-RELATED"/>
    <property type="match status" value="1"/>
</dbReference>
<sequence length="131" mass="14887">MRKLCRSPGCDELALPGLAHCAEHEALRQRRLAERRQAAKVGQEAQAGGEFYRTARWRKARAVFLDRHPLCEDCASLGLVVAATEVDHWTPHRGDPVLMWNRSNWQALCKPCHSRKTAREVWHGGRLPKGE</sequence>
<dbReference type="AlphaFoldDB" id="A0A086XQN8"/>
<dbReference type="CDD" id="cd00085">
    <property type="entry name" value="HNHc"/>
    <property type="match status" value="1"/>
</dbReference>
<dbReference type="InterPro" id="IPR003615">
    <property type="entry name" value="HNH_nuc"/>
</dbReference>
<keyword evidence="1" id="KW-0540">Nuclease</keyword>
<accession>A0A086XQN8</accession>
<dbReference type="GO" id="GO:0016787">
    <property type="term" value="F:hydrolase activity"/>
    <property type="evidence" value="ECO:0007669"/>
    <property type="project" value="UniProtKB-KW"/>
</dbReference>
<dbReference type="Gene3D" id="1.10.30.50">
    <property type="match status" value="1"/>
</dbReference>
<keyword evidence="6" id="KW-0255">Endonuclease</keyword>
<dbReference type="GO" id="GO:0005829">
    <property type="term" value="C:cytosol"/>
    <property type="evidence" value="ECO:0007669"/>
    <property type="project" value="TreeGrafter"/>
</dbReference>
<evidence type="ECO:0000256" key="2">
    <source>
        <dbReference type="ARBA" id="ARBA00022801"/>
    </source>
</evidence>
<evidence type="ECO:0000256" key="3">
    <source>
        <dbReference type="ARBA" id="ARBA00038412"/>
    </source>
</evidence>
<dbReference type="OrthoDB" id="5292295at2"/>
<dbReference type="STRING" id="1105367.CG50_10850"/>
<evidence type="ECO:0000313" key="7">
    <source>
        <dbReference type="Proteomes" id="UP000028824"/>
    </source>
</evidence>
<evidence type="ECO:0000256" key="4">
    <source>
        <dbReference type="ARBA" id="ARBA00040194"/>
    </source>
</evidence>
<dbReference type="GO" id="GO:0003676">
    <property type="term" value="F:nucleic acid binding"/>
    <property type="evidence" value="ECO:0007669"/>
    <property type="project" value="InterPro"/>
</dbReference>
<reference evidence="6 7" key="1">
    <citation type="submission" date="2014-03" db="EMBL/GenBank/DDBJ databases">
        <title>Genome of Paenirhodobacter enshiensis DW2-9.</title>
        <authorList>
            <person name="Wang D."/>
            <person name="Wang G."/>
        </authorList>
    </citation>
    <scope>NUCLEOTIDE SEQUENCE [LARGE SCALE GENOMIC DNA]</scope>
    <source>
        <strain evidence="6 7">DW2-9</strain>
    </source>
</reference>
<gene>
    <name evidence="6" type="ORF">CG50_10850</name>
</gene>
<evidence type="ECO:0000256" key="1">
    <source>
        <dbReference type="ARBA" id="ARBA00022722"/>
    </source>
</evidence>
<comment type="caution">
    <text evidence="6">The sequence shown here is derived from an EMBL/GenBank/DDBJ whole genome shotgun (WGS) entry which is preliminary data.</text>
</comment>
<dbReference type="Pfam" id="PF01844">
    <property type="entry name" value="HNH"/>
    <property type="match status" value="1"/>
</dbReference>